<evidence type="ECO:0000313" key="2">
    <source>
        <dbReference type="EMBL" id="OGY97678.1"/>
    </source>
</evidence>
<gene>
    <name evidence="2" type="ORF">A2855_00380</name>
</gene>
<accession>A0A1G2C8E7</accession>
<dbReference type="EMBL" id="MHKX01000027">
    <property type="protein sequence ID" value="OGY97678.1"/>
    <property type="molecule type" value="Genomic_DNA"/>
</dbReference>
<dbReference type="AlphaFoldDB" id="A0A1G2C8E7"/>
<evidence type="ECO:0008006" key="4">
    <source>
        <dbReference type="Google" id="ProtNLM"/>
    </source>
</evidence>
<protein>
    <recommendedName>
        <fullName evidence="4">Fimbrial assembly protein</fullName>
    </recommendedName>
</protein>
<feature type="transmembrane region" description="Helical" evidence="1">
    <location>
        <begin position="20"/>
        <end position="47"/>
    </location>
</feature>
<proteinExistence type="predicted"/>
<sequence length="208" mass="22379">MALPPQAIEKLIRDPSHTQGAYRGLLLVSGAILGLVVVIYVGLAFGYKAYLESSLKDVESQIAKFSASVSQEDRAQIQGFYSQLVNLRTLLANHTVASPVLALLERTVQPDVYYTKLTMNANNNQAILTGTARSLEAIAAQAAAFKDQPEVDRIDFNNAGAQTGNNTWQFAMTVHLKPEIFRGVITAPPQSAPIVPPATTTAPTSTQP</sequence>
<dbReference type="STRING" id="1798647.A2855_00380"/>
<keyword evidence="1" id="KW-0812">Transmembrane</keyword>
<evidence type="ECO:0000256" key="1">
    <source>
        <dbReference type="SAM" id="Phobius"/>
    </source>
</evidence>
<dbReference type="InterPro" id="IPR007813">
    <property type="entry name" value="PilN"/>
</dbReference>
<reference evidence="2 3" key="1">
    <citation type="journal article" date="2016" name="Nat. Commun.">
        <title>Thousands of microbial genomes shed light on interconnected biogeochemical processes in an aquifer system.</title>
        <authorList>
            <person name="Anantharaman K."/>
            <person name="Brown C.T."/>
            <person name="Hug L.A."/>
            <person name="Sharon I."/>
            <person name="Castelle C.J."/>
            <person name="Probst A.J."/>
            <person name="Thomas B.C."/>
            <person name="Singh A."/>
            <person name="Wilkins M.J."/>
            <person name="Karaoz U."/>
            <person name="Brodie E.L."/>
            <person name="Williams K.H."/>
            <person name="Hubbard S.S."/>
            <person name="Banfield J.F."/>
        </authorList>
    </citation>
    <scope>NUCLEOTIDE SEQUENCE [LARGE SCALE GENOMIC DNA]</scope>
</reference>
<comment type="caution">
    <text evidence="2">The sequence shown here is derived from an EMBL/GenBank/DDBJ whole genome shotgun (WGS) entry which is preliminary data.</text>
</comment>
<dbReference type="Pfam" id="PF05137">
    <property type="entry name" value="PilN"/>
    <property type="match status" value="1"/>
</dbReference>
<keyword evidence="1" id="KW-0472">Membrane</keyword>
<organism evidence="2 3">
    <name type="scientific">Candidatus Liptonbacteria bacterium RIFCSPHIGHO2_01_FULL_57_28</name>
    <dbReference type="NCBI Taxonomy" id="1798647"/>
    <lineage>
        <taxon>Bacteria</taxon>
        <taxon>Candidatus Liptoniibacteriota</taxon>
    </lineage>
</organism>
<dbReference type="Proteomes" id="UP000179059">
    <property type="component" value="Unassembled WGS sequence"/>
</dbReference>
<name>A0A1G2C8E7_9BACT</name>
<evidence type="ECO:0000313" key="3">
    <source>
        <dbReference type="Proteomes" id="UP000179059"/>
    </source>
</evidence>
<keyword evidence="1" id="KW-1133">Transmembrane helix</keyword>